<organism evidence="1">
    <name type="scientific">Aegilops tauschii</name>
    <name type="common">Tausch's goatgrass</name>
    <name type="synonym">Aegilops squarrosa</name>
    <dbReference type="NCBI Taxonomy" id="37682"/>
    <lineage>
        <taxon>Eukaryota</taxon>
        <taxon>Viridiplantae</taxon>
        <taxon>Streptophyta</taxon>
        <taxon>Embryophyta</taxon>
        <taxon>Tracheophyta</taxon>
        <taxon>Spermatophyta</taxon>
        <taxon>Magnoliopsida</taxon>
        <taxon>Liliopsida</taxon>
        <taxon>Poales</taxon>
        <taxon>Poaceae</taxon>
        <taxon>BOP clade</taxon>
        <taxon>Pooideae</taxon>
        <taxon>Triticodae</taxon>
        <taxon>Triticeae</taxon>
        <taxon>Triticinae</taxon>
        <taxon>Aegilops</taxon>
    </lineage>
</organism>
<evidence type="ECO:0000313" key="1">
    <source>
        <dbReference type="EnsemblPlants" id="EMT29119"/>
    </source>
</evidence>
<proteinExistence type="predicted"/>
<name>M8C4E1_AEGTA</name>
<protein>
    <submittedName>
        <fullName evidence="1">Uncharacterized protein</fullName>
    </submittedName>
</protein>
<sequence length="106" mass="11557">MSSQVPCSALLFNLASADFARRLPDAPHFAVTQSAGSPLECVPMYSLSMCIYAESMENIEASSCIPISKISKWLSYDRTSGVKAKLLPMVPNEKARRIILDTGDIC</sequence>
<accession>M8C4E1</accession>
<dbReference type="EnsemblPlants" id="EMT29119">
    <property type="protein sequence ID" value="EMT29119"/>
    <property type="gene ID" value="F775_24924"/>
</dbReference>
<reference evidence="1" key="1">
    <citation type="submission" date="2015-06" db="UniProtKB">
        <authorList>
            <consortium name="EnsemblPlants"/>
        </authorList>
    </citation>
    <scope>IDENTIFICATION</scope>
</reference>
<dbReference type="AlphaFoldDB" id="M8C4E1"/>